<dbReference type="EMBL" id="SRXW01000045">
    <property type="protein sequence ID" value="TGY86436.1"/>
    <property type="molecule type" value="Genomic_DNA"/>
</dbReference>
<feature type="chain" id="PRO_5020614051" description="Nuclear transport factor 2 family protein" evidence="1">
    <location>
        <begin position="23"/>
        <end position="63"/>
    </location>
</feature>
<name>A0A4S2GTW6_9PROT</name>
<gene>
    <name evidence="2" type="ORF">E5163_16705</name>
</gene>
<dbReference type="OrthoDB" id="7451095at2"/>
<organism evidence="2 3">
    <name type="scientific">Marinicauda algicola</name>
    <dbReference type="NCBI Taxonomy" id="2029849"/>
    <lineage>
        <taxon>Bacteria</taxon>
        <taxon>Pseudomonadati</taxon>
        <taxon>Pseudomonadota</taxon>
        <taxon>Alphaproteobacteria</taxon>
        <taxon>Maricaulales</taxon>
        <taxon>Maricaulaceae</taxon>
        <taxon>Marinicauda</taxon>
    </lineage>
</organism>
<sequence length="63" mass="6208">MRVYALAAGLAGLALCPPAAPAQEGGPSPAEAAITETVMDYFIGGNEGDAARVRSAFAAENGA</sequence>
<dbReference type="Proteomes" id="UP000308054">
    <property type="component" value="Unassembled WGS sequence"/>
</dbReference>
<evidence type="ECO:0000313" key="3">
    <source>
        <dbReference type="Proteomes" id="UP000308054"/>
    </source>
</evidence>
<dbReference type="RefSeq" id="WP_135997636.1">
    <property type="nucleotide sequence ID" value="NZ_SRXW01000045.1"/>
</dbReference>
<evidence type="ECO:0000256" key="1">
    <source>
        <dbReference type="SAM" id="SignalP"/>
    </source>
</evidence>
<proteinExistence type="predicted"/>
<evidence type="ECO:0008006" key="4">
    <source>
        <dbReference type="Google" id="ProtNLM"/>
    </source>
</evidence>
<evidence type="ECO:0000313" key="2">
    <source>
        <dbReference type="EMBL" id="TGY86436.1"/>
    </source>
</evidence>
<comment type="caution">
    <text evidence="2">The sequence shown here is derived from an EMBL/GenBank/DDBJ whole genome shotgun (WGS) entry which is preliminary data.</text>
</comment>
<feature type="signal peptide" evidence="1">
    <location>
        <begin position="1"/>
        <end position="22"/>
    </location>
</feature>
<feature type="non-terminal residue" evidence="2">
    <location>
        <position position="63"/>
    </location>
</feature>
<keyword evidence="3" id="KW-1185">Reference proteome</keyword>
<reference evidence="2 3" key="1">
    <citation type="journal article" date="2017" name="Int. J. Syst. Evol. Microbiol.">
        <title>Marinicauda algicola sp. nov., isolated from a marine red alga Rhodosorus marinus.</title>
        <authorList>
            <person name="Jeong S.E."/>
            <person name="Jeon S.H."/>
            <person name="Chun B.H."/>
            <person name="Kim D.W."/>
            <person name="Jeon C.O."/>
        </authorList>
    </citation>
    <scope>NUCLEOTIDE SEQUENCE [LARGE SCALE GENOMIC DNA]</scope>
    <source>
        <strain evidence="2 3">JCM 31718</strain>
    </source>
</reference>
<dbReference type="AlphaFoldDB" id="A0A4S2GTW6"/>
<keyword evidence="1" id="KW-0732">Signal</keyword>
<accession>A0A4S2GTW6</accession>
<protein>
    <recommendedName>
        <fullName evidence="4">Nuclear transport factor 2 family protein</fullName>
    </recommendedName>
</protein>